<gene>
    <name evidence="2" type="ORF">MHA02_28390</name>
</gene>
<feature type="domain" description="Methyltransferase type 12" evidence="1">
    <location>
        <begin position="48"/>
        <end position="141"/>
    </location>
</feature>
<accession>A0A512IRW8</accession>
<dbReference type="Gene3D" id="3.40.50.150">
    <property type="entry name" value="Vaccinia Virus protein VP39"/>
    <property type="match status" value="1"/>
</dbReference>
<sequence length="254" mass="26513">MTAWKRAVAQAFDRAQGYDRAAGIQASVAARLAATVAEEPLASSPRTLEIGCGTGLLTEALRASITVGPMLVTDIAPAMLARCRARIGTSSGVHFAVMDGERPGLVPGFDLVVSSLAAQWFVDLERGLDRLAGLLRPGGLLAVTTLAAGTFREWGEAGGGRAATPAYPNLEALRSLRFGGCTAEIRLDLLREAHADGAAFLRALRTIGAQTPADQAAILSPGALRRALRAFDAQGASVTYAVATCLVRRADRFA</sequence>
<evidence type="ECO:0000259" key="1">
    <source>
        <dbReference type="Pfam" id="PF08242"/>
    </source>
</evidence>
<dbReference type="CDD" id="cd02440">
    <property type="entry name" value="AdoMet_MTases"/>
    <property type="match status" value="1"/>
</dbReference>
<comment type="caution">
    <text evidence="2">The sequence shown here is derived from an EMBL/GenBank/DDBJ whole genome shotgun (WGS) entry which is preliminary data.</text>
</comment>
<dbReference type="SUPFAM" id="SSF53335">
    <property type="entry name" value="S-adenosyl-L-methionine-dependent methyltransferases"/>
    <property type="match status" value="1"/>
</dbReference>
<reference evidence="2 3" key="1">
    <citation type="submission" date="2019-07" db="EMBL/GenBank/DDBJ databases">
        <title>Whole genome shotgun sequence of Methylobacterium haplocladii NBRC 107714.</title>
        <authorList>
            <person name="Hosoyama A."/>
            <person name="Uohara A."/>
            <person name="Ohji S."/>
            <person name="Ichikawa N."/>
        </authorList>
    </citation>
    <scope>NUCLEOTIDE SEQUENCE [LARGE SCALE GENOMIC DNA]</scope>
    <source>
        <strain evidence="2 3">NBRC 107714</strain>
    </source>
</reference>
<evidence type="ECO:0000313" key="2">
    <source>
        <dbReference type="EMBL" id="GEP00452.1"/>
    </source>
</evidence>
<keyword evidence="3" id="KW-1185">Reference proteome</keyword>
<dbReference type="OrthoDB" id="9802097at2"/>
<proteinExistence type="predicted"/>
<name>A0A512IRW8_9HYPH</name>
<dbReference type="AlphaFoldDB" id="A0A512IRW8"/>
<dbReference type="Pfam" id="PF08242">
    <property type="entry name" value="Methyltransf_12"/>
    <property type="match status" value="1"/>
</dbReference>
<dbReference type="PANTHER" id="PTHR43861">
    <property type="entry name" value="TRANS-ACONITATE 2-METHYLTRANSFERASE-RELATED"/>
    <property type="match status" value="1"/>
</dbReference>
<dbReference type="InterPro" id="IPR013217">
    <property type="entry name" value="Methyltransf_12"/>
</dbReference>
<evidence type="ECO:0000313" key="3">
    <source>
        <dbReference type="Proteomes" id="UP000321258"/>
    </source>
</evidence>
<dbReference type="Proteomes" id="UP000321258">
    <property type="component" value="Unassembled WGS sequence"/>
</dbReference>
<dbReference type="EMBL" id="BJZT01000031">
    <property type="protein sequence ID" value="GEP00452.1"/>
    <property type="molecule type" value="Genomic_DNA"/>
</dbReference>
<dbReference type="InterPro" id="IPR029063">
    <property type="entry name" value="SAM-dependent_MTases_sf"/>
</dbReference>
<organism evidence="2 3">
    <name type="scientific">Methylobacterium haplocladii</name>
    <dbReference type="NCBI Taxonomy" id="1176176"/>
    <lineage>
        <taxon>Bacteria</taxon>
        <taxon>Pseudomonadati</taxon>
        <taxon>Pseudomonadota</taxon>
        <taxon>Alphaproteobacteria</taxon>
        <taxon>Hyphomicrobiales</taxon>
        <taxon>Methylobacteriaceae</taxon>
        <taxon>Methylobacterium</taxon>
    </lineage>
</organism>
<dbReference type="RefSeq" id="WP_147079753.1">
    <property type="nucleotide sequence ID" value="NZ_BJZT01000031.1"/>
</dbReference>
<protein>
    <recommendedName>
        <fullName evidence="1">Methyltransferase type 12 domain-containing protein</fullName>
    </recommendedName>
</protein>